<feature type="binding site" evidence="10">
    <location>
        <begin position="10"/>
        <end position="15"/>
    </location>
    <ligand>
        <name>substrate</name>
    </ligand>
</feature>
<dbReference type="GO" id="GO:0035870">
    <property type="term" value="F:dITP diphosphatase activity"/>
    <property type="evidence" value="ECO:0007669"/>
    <property type="project" value="UniProtKB-UniRule"/>
</dbReference>
<evidence type="ECO:0000256" key="9">
    <source>
        <dbReference type="ARBA" id="ARBA00052017"/>
    </source>
</evidence>
<feature type="binding site" evidence="10">
    <location>
        <position position="70"/>
    </location>
    <ligand>
        <name>substrate</name>
    </ligand>
</feature>
<evidence type="ECO:0000256" key="1">
    <source>
        <dbReference type="ARBA" id="ARBA00008023"/>
    </source>
</evidence>
<dbReference type="EMBL" id="LIBJ01000286">
    <property type="protein sequence ID" value="KRO46474.1"/>
    <property type="molecule type" value="Genomic_DNA"/>
</dbReference>
<dbReference type="GO" id="GO:0000166">
    <property type="term" value="F:nucleotide binding"/>
    <property type="evidence" value="ECO:0007669"/>
    <property type="project" value="UniProtKB-KW"/>
</dbReference>
<keyword evidence="4 10" id="KW-0547">Nucleotide-binding</keyword>
<name>A0A0R2QFS5_9ACTN</name>
<proteinExistence type="inferred from homology"/>
<dbReference type="PANTHER" id="PTHR11067:SF9">
    <property type="entry name" value="INOSINE TRIPHOSPHATE PYROPHOSPHATASE"/>
    <property type="match status" value="1"/>
</dbReference>
<feature type="binding site" evidence="10">
    <location>
        <position position="176"/>
    </location>
    <ligand>
        <name>substrate</name>
    </ligand>
</feature>
<evidence type="ECO:0000313" key="11">
    <source>
        <dbReference type="EMBL" id="KRO46474.1"/>
    </source>
</evidence>
<dbReference type="GO" id="GO:0009146">
    <property type="term" value="P:purine nucleoside triphosphate catabolic process"/>
    <property type="evidence" value="ECO:0007669"/>
    <property type="project" value="UniProtKB-UniRule"/>
</dbReference>
<dbReference type="Proteomes" id="UP000051017">
    <property type="component" value="Unassembled WGS sequence"/>
</dbReference>
<comment type="caution">
    <text evidence="11">The sequence shown here is derived from an EMBL/GenBank/DDBJ whole genome shotgun (WGS) entry which is preliminary data.</text>
</comment>
<evidence type="ECO:0000256" key="6">
    <source>
        <dbReference type="ARBA" id="ARBA00022842"/>
    </source>
</evidence>
<dbReference type="Gene3D" id="3.90.950.10">
    <property type="match status" value="1"/>
</dbReference>
<keyword evidence="5 10" id="KW-0378">Hydrolase</keyword>
<reference evidence="11 12" key="1">
    <citation type="submission" date="2015-10" db="EMBL/GenBank/DDBJ databases">
        <title>Metagenome-Assembled Genomes uncover a global brackish microbiome.</title>
        <authorList>
            <person name="Hugerth L.W."/>
            <person name="Larsson J."/>
            <person name="Alneberg J."/>
            <person name="Lindh M.V."/>
            <person name="Legrand C."/>
            <person name="Pinhassi J."/>
            <person name="Andersson A.F."/>
        </authorList>
    </citation>
    <scope>NUCLEOTIDE SEQUENCE [LARGE SCALE GENOMIC DNA]</scope>
    <source>
        <strain evidence="11">BACL6 MAG-120924-bin43</strain>
    </source>
</reference>
<dbReference type="PANTHER" id="PTHR11067">
    <property type="entry name" value="INOSINE TRIPHOSPHATE PYROPHOSPHATASE/HAM1 PROTEIN"/>
    <property type="match status" value="1"/>
</dbReference>
<dbReference type="GO" id="GO:0046872">
    <property type="term" value="F:metal ion binding"/>
    <property type="evidence" value="ECO:0007669"/>
    <property type="project" value="UniProtKB-KW"/>
</dbReference>
<comment type="cofactor">
    <cofactor evidence="10">
        <name>Mg(2+)</name>
        <dbReference type="ChEBI" id="CHEBI:18420"/>
    </cofactor>
    <text evidence="10">Binds 1 Mg(2+) ion per subunit.</text>
</comment>
<organism evidence="11 12">
    <name type="scientific">Acidimicrobiia bacterium BACL6 MAG-120924-bin43</name>
    <dbReference type="NCBI Taxonomy" id="1655583"/>
    <lineage>
        <taxon>Bacteria</taxon>
        <taxon>Bacillati</taxon>
        <taxon>Actinomycetota</taxon>
        <taxon>Acidimicrobiia</taxon>
        <taxon>acIV cluster</taxon>
    </lineage>
</organism>
<comment type="caution">
    <text evidence="10">Lacks conserved residue(s) required for the propagation of feature annotation.</text>
</comment>
<dbReference type="FunFam" id="3.90.950.10:FF:000001">
    <property type="entry name" value="dITP/XTP pyrophosphatase"/>
    <property type="match status" value="1"/>
</dbReference>
<dbReference type="HAMAP" id="MF_01405">
    <property type="entry name" value="Non_canon_purine_NTPase"/>
    <property type="match status" value="1"/>
</dbReference>
<dbReference type="EC" id="3.6.1.66" evidence="10"/>
<keyword evidence="7 10" id="KW-0546">Nucleotide metabolism</keyword>
<dbReference type="AlphaFoldDB" id="A0A0R2QFS5"/>
<evidence type="ECO:0000256" key="4">
    <source>
        <dbReference type="ARBA" id="ARBA00022741"/>
    </source>
</evidence>
<dbReference type="GO" id="GO:0036222">
    <property type="term" value="F:XTP diphosphatase activity"/>
    <property type="evidence" value="ECO:0007669"/>
    <property type="project" value="UniProtKB-UniRule"/>
</dbReference>
<comment type="catalytic activity">
    <reaction evidence="8 10">
        <text>dITP + H2O = dIMP + diphosphate + H(+)</text>
        <dbReference type="Rhea" id="RHEA:28342"/>
        <dbReference type="ChEBI" id="CHEBI:15377"/>
        <dbReference type="ChEBI" id="CHEBI:15378"/>
        <dbReference type="ChEBI" id="CHEBI:33019"/>
        <dbReference type="ChEBI" id="CHEBI:61194"/>
        <dbReference type="ChEBI" id="CHEBI:61382"/>
        <dbReference type="EC" id="3.6.1.66"/>
    </reaction>
</comment>
<dbReference type="GO" id="GO:0036220">
    <property type="term" value="F:ITP diphosphatase activity"/>
    <property type="evidence" value="ECO:0007669"/>
    <property type="project" value="UniProtKB-UniRule"/>
</dbReference>
<protein>
    <recommendedName>
        <fullName evidence="10">dITP/XTP pyrophosphatase</fullName>
        <ecNumber evidence="10">3.6.1.66</ecNumber>
    </recommendedName>
    <alternativeName>
        <fullName evidence="10">Non-canonical purine NTP pyrophosphatase</fullName>
    </alternativeName>
    <alternativeName>
        <fullName evidence="10">Non-standard purine NTP pyrophosphatase</fullName>
    </alternativeName>
    <alternativeName>
        <fullName evidence="10">Nucleoside-triphosphate diphosphatase</fullName>
    </alternativeName>
    <alternativeName>
        <fullName evidence="10">Nucleoside-triphosphate pyrophosphatase</fullName>
        <shortName evidence="10">NTPase</shortName>
    </alternativeName>
</protein>
<keyword evidence="6 10" id="KW-0460">Magnesium</keyword>
<evidence type="ECO:0000256" key="7">
    <source>
        <dbReference type="ARBA" id="ARBA00023080"/>
    </source>
</evidence>
<evidence type="ECO:0000256" key="5">
    <source>
        <dbReference type="ARBA" id="ARBA00022801"/>
    </source>
</evidence>
<dbReference type="SUPFAM" id="SSF52972">
    <property type="entry name" value="ITPase-like"/>
    <property type="match status" value="1"/>
</dbReference>
<evidence type="ECO:0000256" key="2">
    <source>
        <dbReference type="ARBA" id="ARBA00011738"/>
    </source>
</evidence>
<dbReference type="InterPro" id="IPR020922">
    <property type="entry name" value="dITP/XTP_pyrophosphatase"/>
</dbReference>
<evidence type="ECO:0000313" key="12">
    <source>
        <dbReference type="Proteomes" id="UP000051017"/>
    </source>
</evidence>
<dbReference type="CDD" id="cd00515">
    <property type="entry name" value="HAM1"/>
    <property type="match status" value="1"/>
</dbReference>
<dbReference type="Pfam" id="PF01725">
    <property type="entry name" value="Ham1p_like"/>
    <property type="match status" value="1"/>
</dbReference>
<dbReference type="GO" id="GO:0009117">
    <property type="term" value="P:nucleotide metabolic process"/>
    <property type="evidence" value="ECO:0007669"/>
    <property type="project" value="UniProtKB-KW"/>
</dbReference>
<comment type="function">
    <text evidence="10">Pyrophosphatase that catalyzes the hydrolysis of nucleoside triphosphates to their monophosphate derivatives, with a high preference for the non-canonical purine nucleotides XTP (xanthosine triphosphate), dITP (deoxyinosine triphosphate) and ITP. Seems to function as a house-cleaning enzyme that removes non-canonical purine nucleotides from the nucleotide pool, thus preventing their incorporation into DNA/RNA and avoiding chromosomal lesions.</text>
</comment>
<comment type="similarity">
    <text evidence="1 10">Belongs to the HAM1 NTPase family.</text>
</comment>
<sequence length="193" mass="20614">MVVLRVACASANPHKVAEIIDLMGGVVDLVPRPSNLADVVEDADTLEGNARLKATAVCIATGLPALADDTGLEVDALDGAPGVITARFAGEGATDAQNRQKMLVELDRKDAAQRTARFRTVALLRFADGREFIAHGVCEGSIAMKEIGERGFGYDALFIPLDGDGRTFAQMTIDEKHELSHRGRAFRALAKLL</sequence>
<comment type="subunit">
    <text evidence="2 10">Homodimer.</text>
</comment>
<accession>A0A0R2QFS5</accession>
<keyword evidence="3 10" id="KW-0479">Metal-binding</keyword>
<dbReference type="GO" id="GO:0005829">
    <property type="term" value="C:cytosol"/>
    <property type="evidence" value="ECO:0007669"/>
    <property type="project" value="TreeGrafter"/>
</dbReference>
<evidence type="ECO:0000256" key="10">
    <source>
        <dbReference type="HAMAP-Rule" id="MF_01405"/>
    </source>
</evidence>
<feature type="binding site" evidence="10">
    <location>
        <position position="69"/>
    </location>
    <ligand>
        <name>Mg(2+)</name>
        <dbReference type="ChEBI" id="CHEBI:18420"/>
    </ligand>
</feature>
<comment type="catalytic activity">
    <reaction evidence="9 10">
        <text>XTP + H2O = XMP + diphosphate + H(+)</text>
        <dbReference type="Rhea" id="RHEA:28610"/>
        <dbReference type="ChEBI" id="CHEBI:15377"/>
        <dbReference type="ChEBI" id="CHEBI:15378"/>
        <dbReference type="ChEBI" id="CHEBI:33019"/>
        <dbReference type="ChEBI" id="CHEBI:57464"/>
        <dbReference type="ChEBI" id="CHEBI:61314"/>
        <dbReference type="EC" id="3.6.1.66"/>
    </reaction>
</comment>
<evidence type="ECO:0000256" key="3">
    <source>
        <dbReference type="ARBA" id="ARBA00022723"/>
    </source>
</evidence>
<feature type="binding site" evidence="10">
    <location>
        <begin position="152"/>
        <end position="155"/>
    </location>
    <ligand>
        <name>substrate</name>
    </ligand>
</feature>
<gene>
    <name evidence="11" type="ORF">ABR75_00985</name>
</gene>
<feature type="binding site" evidence="10">
    <location>
        <begin position="181"/>
        <end position="182"/>
    </location>
    <ligand>
        <name>substrate</name>
    </ligand>
</feature>
<dbReference type="GO" id="GO:0017111">
    <property type="term" value="F:ribonucleoside triphosphate phosphatase activity"/>
    <property type="evidence" value="ECO:0007669"/>
    <property type="project" value="InterPro"/>
</dbReference>
<evidence type="ECO:0000256" key="8">
    <source>
        <dbReference type="ARBA" id="ARBA00051875"/>
    </source>
</evidence>
<dbReference type="InterPro" id="IPR029001">
    <property type="entry name" value="ITPase-like_fam"/>
</dbReference>
<comment type="catalytic activity">
    <reaction evidence="10">
        <text>ITP + H2O = IMP + diphosphate + H(+)</text>
        <dbReference type="Rhea" id="RHEA:29399"/>
        <dbReference type="ChEBI" id="CHEBI:15377"/>
        <dbReference type="ChEBI" id="CHEBI:15378"/>
        <dbReference type="ChEBI" id="CHEBI:33019"/>
        <dbReference type="ChEBI" id="CHEBI:58053"/>
        <dbReference type="ChEBI" id="CHEBI:61402"/>
        <dbReference type="EC" id="3.6.1.66"/>
    </reaction>
</comment>
<feature type="active site" description="Proton acceptor" evidence="10">
    <location>
        <position position="69"/>
    </location>
</feature>
<dbReference type="InterPro" id="IPR002637">
    <property type="entry name" value="RdgB/HAM1"/>
</dbReference>